<comment type="caution">
    <text evidence="12">The sequence shown here is derived from an EMBL/GenBank/DDBJ whole genome shotgun (WGS) entry which is preliminary data.</text>
</comment>
<dbReference type="FunFam" id="3.30.70.270:FF:000026">
    <property type="entry name" value="Transposon Ty3-G Gag-Pol polyprotein"/>
    <property type="match status" value="1"/>
</dbReference>
<feature type="compositionally biased region" description="Polar residues" evidence="8">
    <location>
        <begin position="1228"/>
        <end position="1240"/>
    </location>
</feature>
<evidence type="ECO:0000256" key="4">
    <source>
        <dbReference type="ARBA" id="ARBA00022722"/>
    </source>
</evidence>
<dbReference type="InterPro" id="IPR012337">
    <property type="entry name" value="RNaseH-like_sf"/>
</dbReference>
<evidence type="ECO:0000256" key="6">
    <source>
        <dbReference type="ARBA" id="ARBA00022801"/>
    </source>
</evidence>
<evidence type="ECO:0000256" key="2">
    <source>
        <dbReference type="ARBA" id="ARBA00022679"/>
    </source>
</evidence>
<evidence type="ECO:0000259" key="10">
    <source>
        <dbReference type="PROSITE" id="PS50878"/>
    </source>
</evidence>
<dbReference type="Proteomes" id="UP001608902">
    <property type="component" value="Unassembled WGS sequence"/>
</dbReference>
<evidence type="ECO:0000256" key="5">
    <source>
        <dbReference type="ARBA" id="ARBA00022759"/>
    </source>
</evidence>
<dbReference type="SUPFAM" id="SSF56672">
    <property type="entry name" value="DNA/RNA polymerases"/>
    <property type="match status" value="1"/>
</dbReference>
<dbReference type="Gene3D" id="3.30.70.270">
    <property type="match status" value="2"/>
</dbReference>
<dbReference type="Pfam" id="PF17919">
    <property type="entry name" value="RT_RNaseH_2"/>
    <property type="match status" value="1"/>
</dbReference>
<evidence type="ECO:0000256" key="7">
    <source>
        <dbReference type="ARBA" id="ARBA00023268"/>
    </source>
</evidence>
<dbReference type="Gene3D" id="3.30.420.10">
    <property type="entry name" value="Ribonuclease H-like superfamily/Ribonuclease H"/>
    <property type="match status" value="1"/>
</dbReference>
<evidence type="ECO:0000313" key="13">
    <source>
        <dbReference type="Proteomes" id="UP001608902"/>
    </source>
</evidence>
<feature type="domain" description="Peptidase A2" evidence="9">
    <location>
        <begin position="297"/>
        <end position="374"/>
    </location>
</feature>
<dbReference type="InterPro" id="IPR036397">
    <property type="entry name" value="RNaseH_sf"/>
</dbReference>
<evidence type="ECO:0000256" key="1">
    <source>
        <dbReference type="ARBA" id="ARBA00012493"/>
    </source>
</evidence>
<dbReference type="InterPro" id="IPR041588">
    <property type="entry name" value="Integrase_H2C2"/>
</dbReference>
<dbReference type="Pfam" id="PF17921">
    <property type="entry name" value="Integrase_H2C2"/>
    <property type="match status" value="1"/>
</dbReference>
<dbReference type="InterPro" id="IPR041577">
    <property type="entry name" value="RT_RNaseH_2"/>
</dbReference>
<dbReference type="Gene3D" id="3.10.10.10">
    <property type="entry name" value="HIV Type 1 Reverse Transcriptase, subunit A, domain 1"/>
    <property type="match status" value="1"/>
</dbReference>
<organism evidence="12 13">
    <name type="scientific">Gnathostoma spinigerum</name>
    <dbReference type="NCBI Taxonomy" id="75299"/>
    <lineage>
        <taxon>Eukaryota</taxon>
        <taxon>Metazoa</taxon>
        <taxon>Ecdysozoa</taxon>
        <taxon>Nematoda</taxon>
        <taxon>Chromadorea</taxon>
        <taxon>Rhabditida</taxon>
        <taxon>Spirurina</taxon>
        <taxon>Gnathostomatomorpha</taxon>
        <taxon>Gnathostomatoidea</taxon>
        <taxon>Gnathostomatidae</taxon>
        <taxon>Gnathostoma</taxon>
    </lineage>
</organism>
<feature type="region of interest" description="Disordered" evidence="8">
    <location>
        <begin position="1228"/>
        <end position="1247"/>
    </location>
</feature>
<name>A0ABD6EKC2_9BILA</name>
<protein>
    <recommendedName>
        <fullName evidence="1">RNA-directed DNA polymerase</fullName>
        <ecNumber evidence="1">2.7.7.49</ecNumber>
    </recommendedName>
</protein>
<dbReference type="EMBL" id="JBGFUD010005222">
    <property type="protein sequence ID" value="MFH4980211.1"/>
    <property type="molecule type" value="Genomic_DNA"/>
</dbReference>
<gene>
    <name evidence="12" type="ORF">AB6A40_006920</name>
</gene>
<keyword evidence="5" id="KW-0255">Endonuclease</keyword>
<sequence>MSQPPLLPLQHFDQSTTTWEAYSGMMEFFFEAGNISCSESKKSFMLASIGAETYTLLESLVAPASVRDKSITFEVLIDLLNKRFADKKNMLTATYDFFTSKQQPGESVKAWLARLRTKARDCGFTTSRLKDKPLERALRDMLILGVRNPKIRQVLLRESDPTLEEAENLAIAIERLEIDVKHIADSEQQESIVAAVHKEQKSHPKGTRSQSTKDTSGRLDMCACCGSNRHSKDQCKYRTYKCNCCGKVGHLKKVCRKKQNGSGQSERSNTKAVRTMFIGCMSAKGPKIEMKVNGKPFKFEVDTGADNTVLTVKDWMEIGRPALKPAKVRLEAYGGGSLKLKGQCKVSVEADDKTYELPLFVADCVGAPLLGMRWIADMQIDINKLIFGKSVVKAMYSKQKLEAVLDEFSEVFSPGLGHCSKLKAEIRMQPNAEPRFFKPRPIPFAYLEDIKKELQRVEETGILERIPESRWAAPIVPVKKANGKIRICGDFKLTVNQQLRVDQHPIPSAEELFTRLNGGEKFTKLDFADAYLQIELEENSKQYVVINTPNGLYRYNRMPFGIASAPAIFQRVMDQLLAGIPHCAAYLDDIIVTGANEEEHLETLRRVLRRVADYGFKCKREKCAFMQNDVTYLGHIIDRTGKRPNPERVAAIKNLPRPRNVTEVEAFLGKVNYYGRFIAELSDKCEPLNRLRRKGAKFKWSQDCQRAFERLKNELAGATVLVHYDPKLPLVLATDASSYGVGAVLMHRYADGSEKPIAHASKTLTAAEKNYGQIDKEGLAIIYGVKKFHQYLAGRQFELVTDHKPLVAIFNPAKGIPQTMENRLQRWALCLSGYRYTIRYKPTAQHSNADALSRLPSGPDATFEDVDAEQIRKIQAVALQEAPVKQADILAETRKCKLMQTVRKFITSQWPTRMNKVNSPELKAYFKQRAMLSLENECLMRGTQVIIPNSLRQRVVKQLHQAHQGIVKMKQLARRYCWWPSMNSDLEKAVKGCLECAKFAPAPRKEYKPWPEPKENWERVHVDFAGPFQGSKWFVLMDAKSHFPIVYDMGMDTTAANVIRKFEEIFDTFGPCTEIVSDNGPPFSSNEMTQFYRRYGIIHRPTAPYHPQSNGMAERLVRSFKEAMKKESEGRESKKEALRKFLRAYRWTPHSSTGVAPAQMMFGREIFTDLMQLRAGEEKPKFWTGQPVWAAQPRPNQRPEWREATVVNLIGNMMYTVKWEDGLETTRHQNQIRARHPSSTNDEDTVQGEHELDIEAVVLHRPANAESNVQPEEEEPPTNPTPPHRPPRRRRAPSRYSPSQY</sequence>
<dbReference type="PROSITE" id="PS50994">
    <property type="entry name" value="INTEGRASE"/>
    <property type="match status" value="1"/>
</dbReference>
<evidence type="ECO:0000313" key="12">
    <source>
        <dbReference type="EMBL" id="MFH4980211.1"/>
    </source>
</evidence>
<dbReference type="PROSITE" id="PS50175">
    <property type="entry name" value="ASP_PROT_RETROV"/>
    <property type="match status" value="1"/>
</dbReference>
<feature type="domain" description="Integrase catalytic" evidence="11">
    <location>
        <begin position="1007"/>
        <end position="1165"/>
    </location>
</feature>
<dbReference type="FunFam" id="1.10.340.70:FF:000003">
    <property type="entry name" value="Protein CBG25708"/>
    <property type="match status" value="1"/>
</dbReference>
<dbReference type="SUPFAM" id="SSF50630">
    <property type="entry name" value="Acid proteases"/>
    <property type="match status" value="1"/>
</dbReference>
<keyword evidence="4" id="KW-0540">Nuclease</keyword>
<dbReference type="Pfam" id="PF13650">
    <property type="entry name" value="Asp_protease_2"/>
    <property type="match status" value="1"/>
</dbReference>
<keyword evidence="6" id="KW-0378">Hydrolase</keyword>
<feature type="domain" description="Reverse transcriptase" evidence="10">
    <location>
        <begin position="459"/>
        <end position="637"/>
    </location>
</feature>
<feature type="region of interest" description="Disordered" evidence="8">
    <location>
        <begin position="1259"/>
        <end position="1301"/>
    </location>
</feature>
<dbReference type="GO" id="GO:0016787">
    <property type="term" value="F:hydrolase activity"/>
    <property type="evidence" value="ECO:0007669"/>
    <property type="project" value="UniProtKB-KW"/>
</dbReference>
<dbReference type="PROSITE" id="PS50878">
    <property type="entry name" value="RT_POL"/>
    <property type="match status" value="1"/>
</dbReference>
<keyword evidence="13" id="KW-1185">Reference proteome</keyword>
<evidence type="ECO:0000256" key="3">
    <source>
        <dbReference type="ARBA" id="ARBA00022695"/>
    </source>
</evidence>
<evidence type="ECO:0000259" key="9">
    <source>
        <dbReference type="PROSITE" id="PS50175"/>
    </source>
</evidence>
<keyword evidence="3" id="KW-0548">Nucleotidyltransferase</keyword>
<dbReference type="SUPFAM" id="SSF53098">
    <property type="entry name" value="Ribonuclease H-like"/>
    <property type="match status" value="1"/>
</dbReference>
<dbReference type="CDD" id="cd09274">
    <property type="entry name" value="RNase_HI_RT_Ty3"/>
    <property type="match status" value="1"/>
</dbReference>
<dbReference type="InterPro" id="IPR043502">
    <property type="entry name" value="DNA/RNA_pol_sf"/>
</dbReference>
<feature type="region of interest" description="Disordered" evidence="8">
    <location>
        <begin position="197"/>
        <end position="217"/>
    </location>
</feature>
<dbReference type="CDD" id="cd01647">
    <property type="entry name" value="RT_LTR"/>
    <property type="match status" value="1"/>
</dbReference>
<dbReference type="Gene3D" id="1.10.340.70">
    <property type="match status" value="1"/>
</dbReference>
<dbReference type="InterPro" id="IPR043128">
    <property type="entry name" value="Rev_trsase/Diguanyl_cyclase"/>
</dbReference>
<dbReference type="PANTHER" id="PTHR37984">
    <property type="entry name" value="PROTEIN CBG26694"/>
    <property type="match status" value="1"/>
</dbReference>
<proteinExistence type="predicted"/>
<dbReference type="GO" id="GO:0003964">
    <property type="term" value="F:RNA-directed DNA polymerase activity"/>
    <property type="evidence" value="ECO:0007669"/>
    <property type="project" value="UniProtKB-EC"/>
</dbReference>
<dbReference type="InterPro" id="IPR000477">
    <property type="entry name" value="RT_dom"/>
</dbReference>
<evidence type="ECO:0000259" key="11">
    <source>
        <dbReference type="PROSITE" id="PS50994"/>
    </source>
</evidence>
<dbReference type="InterPro" id="IPR021109">
    <property type="entry name" value="Peptidase_aspartic_dom_sf"/>
</dbReference>
<evidence type="ECO:0000256" key="8">
    <source>
        <dbReference type="SAM" id="MobiDB-lite"/>
    </source>
</evidence>
<dbReference type="InterPro" id="IPR001995">
    <property type="entry name" value="Peptidase_A2_cat"/>
</dbReference>
<keyword evidence="2" id="KW-0808">Transferase</keyword>
<dbReference type="GO" id="GO:0004519">
    <property type="term" value="F:endonuclease activity"/>
    <property type="evidence" value="ECO:0007669"/>
    <property type="project" value="UniProtKB-KW"/>
</dbReference>
<dbReference type="InterPro" id="IPR001584">
    <property type="entry name" value="Integrase_cat-core"/>
</dbReference>
<reference evidence="12 13" key="1">
    <citation type="submission" date="2024-08" db="EMBL/GenBank/DDBJ databases">
        <title>Gnathostoma spinigerum genome.</title>
        <authorList>
            <person name="Gonzalez-Bertolin B."/>
            <person name="Monzon S."/>
            <person name="Zaballos A."/>
            <person name="Jimenez P."/>
            <person name="Dekumyoy P."/>
            <person name="Varona S."/>
            <person name="Cuesta I."/>
            <person name="Sumanam S."/>
            <person name="Adisakwattana P."/>
            <person name="Gasser R.B."/>
            <person name="Hernandez-Gonzalez A."/>
            <person name="Young N.D."/>
            <person name="Perteguer M.J."/>
        </authorList>
    </citation>
    <scope>NUCLEOTIDE SEQUENCE [LARGE SCALE GENOMIC DNA]</scope>
    <source>
        <strain evidence="12">AL3</strain>
        <tissue evidence="12">Liver</tissue>
    </source>
</reference>
<dbReference type="EC" id="2.7.7.49" evidence="1"/>
<dbReference type="InterPro" id="IPR050951">
    <property type="entry name" value="Retrovirus_Pol_polyprotein"/>
</dbReference>
<dbReference type="Pfam" id="PF00665">
    <property type="entry name" value="rve"/>
    <property type="match status" value="1"/>
</dbReference>
<accession>A0ABD6EKC2</accession>
<keyword evidence="7" id="KW-0511">Multifunctional enzyme</keyword>
<dbReference type="GO" id="GO:0042575">
    <property type="term" value="C:DNA polymerase complex"/>
    <property type="evidence" value="ECO:0007669"/>
    <property type="project" value="UniProtKB-ARBA"/>
</dbReference>
<dbReference type="Gene3D" id="2.40.70.10">
    <property type="entry name" value="Acid Proteases"/>
    <property type="match status" value="1"/>
</dbReference>
<dbReference type="FunFam" id="3.30.420.10:FF:000063">
    <property type="entry name" value="Retrovirus-related Pol polyprotein from transposon 297-like Protein"/>
    <property type="match status" value="1"/>
</dbReference>
<dbReference type="PANTHER" id="PTHR37984:SF5">
    <property type="entry name" value="PROTEIN NYNRIN-LIKE"/>
    <property type="match status" value="1"/>
</dbReference>
<dbReference type="Pfam" id="PF00078">
    <property type="entry name" value="RVT_1"/>
    <property type="match status" value="1"/>
</dbReference>